<keyword evidence="2" id="KW-0808">Transferase</keyword>
<dbReference type="PROSITE" id="PS00092">
    <property type="entry name" value="N6_MTASE"/>
    <property type="match status" value="1"/>
</dbReference>
<dbReference type="Pfam" id="PF01861">
    <property type="entry name" value="BpsA_C"/>
    <property type="match status" value="1"/>
</dbReference>
<name>A0ABT1HT62_STRSD</name>
<dbReference type="InterPro" id="IPR002723">
    <property type="entry name" value="BpsA_C"/>
</dbReference>
<sequence length="532" mass="57510">MSSTDSLEQTAARVAAARVHGRRLRHVVALLTEDWRDLDELVRLPAVPRRTVEELLAAMGDDLDRSGDRWRLSPDRAAAYRERLGLDALPTLDEAGGVPAGHVDLLGRVREDVARVPPPLAALDHVQATPESVLRRALWLRENYDLAGARVLLLGDHDLTSLALCAVVPDVSVTVVDLDERVLEFLDRAAAERGHDIRCLHADLRFGLPPAATEWADLVFSDPPYTPEGMALFAARGLAALREPELGRLVLVYGYSDRTPALGLKVQQELQRLGLVFEAVLPAFDRYHGAQAVGSASSLYVCQPTARSRKAVERQQVAIYTHGPQSVEGSGAAGDRVRAELVRIAGAAEYRVEGVRGPSWDRPLHAPAGQALAVDASADPGPWLLRVLLAANARRVAVLVGNNHPNVTSEEGQHALADALATKFRLRYLRSTPEPKTAVVVAEEVPVETLAPGDRVLRHLLDRAHGKIGNVWREGLVAVSGGALTKNAARDRIAEAAEAGGLRAHELAVRLVDLPRHRLGALLDAVRSTHSG</sequence>
<protein>
    <submittedName>
        <fullName evidence="2">Methyltransferase</fullName>
    </submittedName>
</protein>
<dbReference type="GO" id="GO:0032259">
    <property type="term" value="P:methylation"/>
    <property type="evidence" value="ECO:0007669"/>
    <property type="project" value="UniProtKB-KW"/>
</dbReference>
<dbReference type="InterPro" id="IPR002052">
    <property type="entry name" value="DNA_methylase_N6_adenine_CS"/>
</dbReference>
<feature type="domain" description="N(4)-bis(aminopropyl)spermidine synthase C-terminal" evidence="1">
    <location>
        <begin position="104"/>
        <end position="291"/>
    </location>
</feature>
<reference evidence="2 3" key="1">
    <citation type="submission" date="2022-06" db="EMBL/GenBank/DDBJ databases">
        <title>Genomic Encyclopedia of Archaeal and Bacterial Type Strains, Phase II (KMG-II): from individual species to whole genera.</title>
        <authorList>
            <person name="Goeker M."/>
        </authorList>
    </citation>
    <scope>NUCLEOTIDE SEQUENCE [LARGE SCALE GENOMIC DNA]</scope>
    <source>
        <strain evidence="2 3">DSM 40477</strain>
    </source>
</reference>
<accession>A0ABT1HT62</accession>
<dbReference type="PANTHER" id="PTHR23290">
    <property type="entry name" value="RRNA N6-ADENOSINE-METHYLTRANSFERASE METTL5"/>
    <property type="match status" value="1"/>
</dbReference>
<gene>
    <name evidence="2" type="ORF">LX15_002417</name>
</gene>
<organism evidence="2 3">
    <name type="scientific">Streptoalloteichus tenebrarius (strain ATCC 17920 / DSM 40477 / JCM 4838 / CBS 697.72 / NBRC 16177 / NCIMB 11028 / NRRL B-12390 / A12253. 1 / ISP 5477)</name>
    <name type="common">Streptomyces tenebrarius</name>
    <dbReference type="NCBI Taxonomy" id="1933"/>
    <lineage>
        <taxon>Bacteria</taxon>
        <taxon>Bacillati</taxon>
        <taxon>Actinomycetota</taxon>
        <taxon>Actinomycetes</taxon>
        <taxon>Pseudonocardiales</taxon>
        <taxon>Pseudonocardiaceae</taxon>
        <taxon>Streptoalloteichus</taxon>
    </lineage>
</organism>
<dbReference type="InterPro" id="IPR029063">
    <property type="entry name" value="SAM-dependent_MTases_sf"/>
</dbReference>
<evidence type="ECO:0000313" key="2">
    <source>
        <dbReference type="EMBL" id="MCP2258719.1"/>
    </source>
</evidence>
<evidence type="ECO:0000259" key="1">
    <source>
        <dbReference type="Pfam" id="PF01861"/>
    </source>
</evidence>
<dbReference type="Gene3D" id="3.40.50.150">
    <property type="entry name" value="Vaccinia Virus protein VP39"/>
    <property type="match status" value="1"/>
</dbReference>
<comment type="caution">
    <text evidence="2">The sequence shown here is derived from an EMBL/GenBank/DDBJ whole genome shotgun (WGS) entry which is preliminary data.</text>
</comment>
<dbReference type="CDD" id="cd02440">
    <property type="entry name" value="AdoMet_MTases"/>
    <property type="match status" value="1"/>
</dbReference>
<dbReference type="EMBL" id="JAMTCP010000010">
    <property type="protein sequence ID" value="MCP2258719.1"/>
    <property type="molecule type" value="Genomic_DNA"/>
</dbReference>
<dbReference type="PANTHER" id="PTHR23290:SF0">
    <property type="entry name" value="RRNA N6-ADENOSINE-METHYLTRANSFERASE METTL5"/>
    <property type="match status" value="1"/>
</dbReference>
<keyword evidence="3" id="KW-1185">Reference proteome</keyword>
<dbReference type="SUPFAM" id="SSF53335">
    <property type="entry name" value="S-adenosyl-L-methionine-dependent methyltransferases"/>
    <property type="match status" value="1"/>
</dbReference>
<dbReference type="RefSeq" id="WP_253669630.1">
    <property type="nucleotide sequence ID" value="NZ_JAMTCP010000010.1"/>
</dbReference>
<evidence type="ECO:0000313" key="3">
    <source>
        <dbReference type="Proteomes" id="UP001205311"/>
    </source>
</evidence>
<proteinExistence type="predicted"/>
<dbReference type="InterPro" id="IPR051720">
    <property type="entry name" value="rRNA_MeTrfase/Polyamine_Synth"/>
</dbReference>
<keyword evidence="2" id="KW-0489">Methyltransferase</keyword>
<dbReference type="Proteomes" id="UP001205311">
    <property type="component" value="Unassembled WGS sequence"/>
</dbReference>
<dbReference type="GO" id="GO:0008168">
    <property type="term" value="F:methyltransferase activity"/>
    <property type="evidence" value="ECO:0007669"/>
    <property type="project" value="UniProtKB-KW"/>
</dbReference>